<feature type="transmembrane region" description="Helical" evidence="2">
    <location>
        <begin position="63"/>
        <end position="85"/>
    </location>
</feature>
<feature type="transmembrane region" description="Helical" evidence="2">
    <location>
        <begin position="91"/>
        <end position="120"/>
    </location>
</feature>
<feature type="compositionally biased region" description="Basic and acidic residues" evidence="1">
    <location>
        <begin position="142"/>
        <end position="155"/>
    </location>
</feature>
<evidence type="ECO:0000313" key="5">
    <source>
        <dbReference type="Proteomes" id="UP001056819"/>
    </source>
</evidence>
<protein>
    <submittedName>
        <fullName evidence="4">Uncharacterized protein</fullName>
    </submittedName>
</protein>
<feature type="region of interest" description="Disordered" evidence="1">
    <location>
        <begin position="125"/>
        <end position="155"/>
    </location>
</feature>
<evidence type="ECO:0000256" key="1">
    <source>
        <dbReference type="SAM" id="MobiDB-lite"/>
    </source>
</evidence>
<evidence type="ECO:0000313" key="4">
    <source>
        <dbReference type="EMBL" id="URD66878.1"/>
    </source>
</evidence>
<evidence type="ECO:0000256" key="3">
    <source>
        <dbReference type="SAM" id="SignalP"/>
    </source>
</evidence>
<keyword evidence="2" id="KW-0472">Membrane</keyword>
<reference evidence="4" key="1">
    <citation type="submission" date="2022-05" db="EMBL/GenBank/DDBJ databases">
        <title>Alysiella filiformis genome sequencing.</title>
        <authorList>
            <person name="Viehboeck T."/>
        </authorList>
    </citation>
    <scope>NUCLEOTIDE SEQUENCE</scope>
    <source>
        <strain evidence="4">DSM 2580</strain>
    </source>
</reference>
<dbReference type="AlphaFoldDB" id="A0AAE9KYL2"/>
<feature type="chain" id="PRO_5042105363" evidence="3">
    <location>
        <begin position="20"/>
        <end position="155"/>
    </location>
</feature>
<feature type="signal peptide" evidence="3">
    <location>
        <begin position="1"/>
        <end position="19"/>
    </location>
</feature>
<dbReference type="EMBL" id="CP097501">
    <property type="protein sequence ID" value="URD66878.1"/>
    <property type="molecule type" value="Genomic_DNA"/>
</dbReference>
<name>A0AAE9KYL2_9NEIS</name>
<evidence type="ECO:0000256" key="2">
    <source>
        <dbReference type="SAM" id="Phobius"/>
    </source>
</evidence>
<proteinExistence type="predicted"/>
<sequence>MKKALAAALMLFASASAWAAPLSLGLPIPDDMNTLFGLPIGIIIFLLIFLITDKDSASTQRAFIISAIVGKIMAGIVFIACAIVIPQGVGVLIGAIAMIFLLPWIAAVSLIIGTVVSALITWSRGSEPPPPPQKATFTLKKPPADENDKESDNEK</sequence>
<accession>A0AAE9KYL2</accession>
<organism evidence="4 5">
    <name type="scientific">Conchiformibius steedae DSM 2580</name>
    <dbReference type="NCBI Taxonomy" id="1121352"/>
    <lineage>
        <taxon>Bacteria</taxon>
        <taxon>Pseudomonadati</taxon>
        <taxon>Pseudomonadota</taxon>
        <taxon>Betaproteobacteria</taxon>
        <taxon>Neisseriales</taxon>
        <taxon>Neisseriaceae</taxon>
        <taxon>Conchiformibius</taxon>
    </lineage>
</organism>
<keyword evidence="3" id="KW-0732">Signal</keyword>
<keyword evidence="2" id="KW-1133">Transmembrane helix</keyword>
<dbReference type="Proteomes" id="UP001056819">
    <property type="component" value="Chromosome"/>
</dbReference>
<dbReference type="RefSeq" id="WP_027022427.1">
    <property type="nucleotide sequence ID" value="NZ_CP097501.1"/>
</dbReference>
<keyword evidence="2" id="KW-0812">Transmembrane</keyword>
<gene>
    <name evidence="4" type="ORF">LNQ82_06555</name>
</gene>
<feature type="transmembrane region" description="Helical" evidence="2">
    <location>
        <begin position="35"/>
        <end position="51"/>
    </location>
</feature>